<dbReference type="RefSeq" id="WP_344420159.1">
    <property type="nucleotide sequence ID" value="NZ_BAAAQK010000017.1"/>
</dbReference>
<dbReference type="Pfam" id="PF13531">
    <property type="entry name" value="SBP_bac_11"/>
    <property type="match status" value="1"/>
</dbReference>
<proteinExistence type="predicted"/>
<evidence type="ECO:0000256" key="2">
    <source>
        <dbReference type="SAM" id="SignalP"/>
    </source>
</evidence>
<dbReference type="PANTHER" id="PTHR30006">
    <property type="entry name" value="THIAMINE-BINDING PERIPLASMIC PROTEIN-RELATED"/>
    <property type="match status" value="1"/>
</dbReference>
<feature type="signal peptide" evidence="2">
    <location>
        <begin position="1"/>
        <end position="33"/>
    </location>
</feature>
<organism evidence="3 4">
    <name type="scientific">Pseudonocardia ailaonensis</name>
    <dbReference type="NCBI Taxonomy" id="367279"/>
    <lineage>
        <taxon>Bacteria</taxon>
        <taxon>Bacillati</taxon>
        <taxon>Actinomycetota</taxon>
        <taxon>Actinomycetes</taxon>
        <taxon>Pseudonocardiales</taxon>
        <taxon>Pseudonocardiaceae</taxon>
        <taxon>Pseudonocardia</taxon>
    </lineage>
</organism>
<dbReference type="PROSITE" id="PS51257">
    <property type="entry name" value="PROKAR_LIPOPROTEIN"/>
    <property type="match status" value="1"/>
</dbReference>
<reference evidence="3 4" key="1">
    <citation type="journal article" date="2019" name="Int. J. Syst. Evol. Microbiol.">
        <title>The Global Catalogue of Microorganisms (GCM) 10K type strain sequencing project: providing services to taxonomists for standard genome sequencing and annotation.</title>
        <authorList>
            <consortium name="The Broad Institute Genomics Platform"/>
            <consortium name="The Broad Institute Genome Sequencing Center for Infectious Disease"/>
            <person name="Wu L."/>
            <person name="Ma J."/>
        </authorList>
    </citation>
    <scope>NUCLEOTIDE SEQUENCE [LARGE SCALE GENOMIC DNA]</scope>
    <source>
        <strain evidence="3 4">JCM 16009</strain>
    </source>
</reference>
<keyword evidence="4" id="KW-1185">Reference proteome</keyword>
<feature type="chain" id="PRO_5045154282" evidence="2">
    <location>
        <begin position="34"/>
        <end position="348"/>
    </location>
</feature>
<comment type="caution">
    <text evidence="3">The sequence shown here is derived from an EMBL/GenBank/DDBJ whole genome shotgun (WGS) entry which is preliminary data.</text>
</comment>
<keyword evidence="1 2" id="KW-0732">Signal</keyword>
<dbReference type="SUPFAM" id="SSF53850">
    <property type="entry name" value="Periplasmic binding protein-like II"/>
    <property type="match status" value="1"/>
</dbReference>
<evidence type="ECO:0000313" key="4">
    <source>
        <dbReference type="Proteomes" id="UP001500449"/>
    </source>
</evidence>
<evidence type="ECO:0000313" key="3">
    <source>
        <dbReference type="EMBL" id="GAA1859056.1"/>
    </source>
</evidence>
<dbReference type="Gene3D" id="3.40.190.10">
    <property type="entry name" value="Periplasmic binding protein-like II"/>
    <property type="match status" value="2"/>
</dbReference>
<accession>A0ABN2N9T1</accession>
<protein>
    <submittedName>
        <fullName evidence="3">Extracellular solute-binding protein</fullName>
    </submittedName>
</protein>
<dbReference type="EMBL" id="BAAAQK010000017">
    <property type="protein sequence ID" value="GAA1859056.1"/>
    <property type="molecule type" value="Genomic_DNA"/>
</dbReference>
<evidence type="ECO:0000256" key="1">
    <source>
        <dbReference type="ARBA" id="ARBA00022729"/>
    </source>
</evidence>
<name>A0ABN2N9T1_9PSEU</name>
<dbReference type="PANTHER" id="PTHR30006:SF25">
    <property type="entry name" value="PHOSPHOGLYCERATE TRANSPORT REGULATORY PROTEIN PGTC"/>
    <property type="match status" value="1"/>
</dbReference>
<gene>
    <name evidence="3" type="ORF">GCM10009836_44100</name>
</gene>
<sequence>MKLTRLPPRARAATAIVGAAVALLVAACGSAPAAPANAAETTPEWAQVLSDASREGSAVVYTSFRQNQQDALLDAFHAKYPAIDVQMSRVVAGVAGKIQAEKQTGAAGADVVVTTEAQLPDQLAPAGDLMTIEGPHAEQWKGSPHFDGKSFPATFNVWGLTWNTDQVKQAVTTYRDLLRPDLVGRIGLLDVATGPAVADFYQFLEQTQGPDYLAALARQQPRFYPSAVPLQQAAVAGEVAAIGMVVPDVREDERSGAPVGFALPDPAWAAPQVAFGVTWAKHPNAARVLLDFMMSPEGQNALALNGVSALPGTSGLVPIDKVRISPVAPSTPDAIKQFDARWGELFRK</sequence>
<dbReference type="Proteomes" id="UP001500449">
    <property type="component" value="Unassembled WGS sequence"/>
</dbReference>